<proteinExistence type="inferred from homology"/>
<protein>
    <submittedName>
        <fullName evidence="13">3-hydroxyacyl-CoA dehydrogenase/enoyl-CoA hydratase/3-hydroxybutyryl-CoA epimerase</fullName>
        <ecNumber evidence="13">1.1.1.35</ecNumber>
        <ecNumber evidence="13">4.2.1.17</ecNumber>
        <ecNumber evidence="13">5.1.2.3</ecNumber>
    </submittedName>
</protein>
<evidence type="ECO:0000259" key="11">
    <source>
        <dbReference type="Pfam" id="PF00725"/>
    </source>
</evidence>
<keyword evidence="4" id="KW-0442">Lipid degradation</keyword>
<comment type="pathway">
    <text evidence="1">Lipid metabolism; fatty acid beta-oxidation.</text>
</comment>
<reference evidence="13 14" key="1">
    <citation type="submission" date="2020-07" db="EMBL/GenBank/DDBJ databases">
        <title>Genomic Encyclopedia of Type Strains, Phase IV (KMG-IV): sequencing the most valuable type-strain genomes for metagenomic binning, comparative biology and taxonomic classification.</title>
        <authorList>
            <person name="Goeker M."/>
        </authorList>
    </citation>
    <scope>NUCLEOTIDE SEQUENCE [LARGE SCALE GENOMIC DNA]</scope>
    <source>
        <strain evidence="13 14">DSM 29043</strain>
    </source>
</reference>
<dbReference type="GO" id="GO:0006635">
    <property type="term" value="P:fatty acid beta-oxidation"/>
    <property type="evidence" value="ECO:0007669"/>
    <property type="project" value="UniProtKB-UniPathway"/>
</dbReference>
<evidence type="ECO:0000256" key="6">
    <source>
        <dbReference type="ARBA" id="ARBA00023027"/>
    </source>
</evidence>
<dbReference type="EC" id="4.2.1.17" evidence="13"/>
<name>A0A7Y9XYD4_9SPHN</name>
<keyword evidence="3" id="KW-0276">Fatty acid metabolism</keyword>
<dbReference type="EC" id="1.1.1.35" evidence="13"/>
<dbReference type="InterPro" id="IPR006176">
    <property type="entry name" value="3-OHacyl-CoA_DH_NAD-bd"/>
</dbReference>
<dbReference type="EMBL" id="JACBZF010000002">
    <property type="protein sequence ID" value="NYH95296.1"/>
    <property type="molecule type" value="Genomic_DNA"/>
</dbReference>
<dbReference type="Proteomes" id="UP000522081">
    <property type="component" value="Unassembled WGS sequence"/>
</dbReference>
<dbReference type="GO" id="GO:0004300">
    <property type="term" value="F:enoyl-CoA hydratase activity"/>
    <property type="evidence" value="ECO:0007669"/>
    <property type="project" value="UniProtKB-EC"/>
</dbReference>
<keyword evidence="13" id="KW-0413">Isomerase</keyword>
<keyword evidence="6" id="KW-0520">NAD</keyword>
<keyword evidence="7" id="KW-0443">Lipid metabolism</keyword>
<evidence type="ECO:0000313" key="13">
    <source>
        <dbReference type="EMBL" id="NYH95296.1"/>
    </source>
</evidence>
<evidence type="ECO:0000256" key="5">
    <source>
        <dbReference type="ARBA" id="ARBA00023002"/>
    </source>
</evidence>
<dbReference type="RefSeq" id="WP_179407159.1">
    <property type="nucleotide sequence ID" value="NZ_BMGF01000002.1"/>
</dbReference>
<dbReference type="GO" id="GO:0016509">
    <property type="term" value="F:long-chain (3S)-3-hydroxyacyl-CoA dehydrogenase (NAD+) activity"/>
    <property type="evidence" value="ECO:0007669"/>
    <property type="project" value="TreeGrafter"/>
</dbReference>
<evidence type="ECO:0000256" key="8">
    <source>
        <dbReference type="ARBA" id="ARBA00023239"/>
    </source>
</evidence>
<dbReference type="InterPro" id="IPR006108">
    <property type="entry name" value="3HC_DH_C"/>
</dbReference>
<evidence type="ECO:0000256" key="10">
    <source>
        <dbReference type="ARBA" id="ARBA00049556"/>
    </source>
</evidence>
<dbReference type="InterPro" id="IPR001753">
    <property type="entry name" value="Enoyl-CoA_hydra/iso"/>
</dbReference>
<dbReference type="GO" id="GO:0070403">
    <property type="term" value="F:NAD+ binding"/>
    <property type="evidence" value="ECO:0007669"/>
    <property type="project" value="InterPro"/>
</dbReference>
<evidence type="ECO:0000313" key="14">
    <source>
        <dbReference type="Proteomes" id="UP000522081"/>
    </source>
</evidence>
<dbReference type="PANTHER" id="PTHR43612">
    <property type="entry name" value="TRIFUNCTIONAL ENZYME SUBUNIT ALPHA"/>
    <property type="match status" value="1"/>
</dbReference>
<dbReference type="EC" id="5.1.2.3" evidence="13"/>
<comment type="caution">
    <text evidence="13">The sequence shown here is derived from an EMBL/GenBank/DDBJ whole genome shotgun (WGS) entry which is preliminary data.</text>
</comment>
<dbReference type="InterPro" id="IPR029045">
    <property type="entry name" value="ClpP/crotonase-like_dom_sf"/>
</dbReference>
<dbReference type="SUPFAM" id="SSF52096">
    <property type="entry name" value="ClpP/crotonase"/>
    <property type="match status" value="1"/>
</dbReference>
<dbReference type="Pfam" id="PF02737">
    <property type="entry name" value="3HCDH_N"/>
    <property type="match status" value="1"/>
</dbReference>
<organism evidence="13 14">
    <name type="scientific">Novosphingobium marinum</name>
    <dbReference type="NCBI Taxonomy" id="1514948"/>
    <lineage>
        <taxon>Bacteria</taxon>
        <taxon>Pseudomonadati</taxon>
        <taxon>Pseudomonadota</taxon>
        <taxon>Alphaproteobacteria</taxon>
        <taxon>Sphingomonadales</taxon>
        <taxon>Sphingomonadaceae</taxon>
        <taxon>Novosphingobium</taxon>
    </lineage>
</organism>
<gene>
    <name evidence="13" type="ORF">FHS75_001615</name>
</gene>
<evidence type="ECO:0000256" key="9">
    <source>
        <dbReference type="ARBA" id="ARBA00023268"/>
    </source>
</evidence>
<evidence type="ECO:0000256" key="3">
    <source>
        <dbReference type="ARBA" id="ARBA00022832"/>
    </source>
</evidence>
<comment type="catalytic activity">
    <reaction evidence="10">
        <text>a (3S)-3-hydroxyacyl-CoA + NAD(+) = a 3-oxoacyl-CoA + NADH + H(+)</text>
        <dbReference type="Rhea" id="RHEA:22432"/>
        <dbReference type="ChEBI" id="CHEBI:15378"/>
        <dbReference type="ChEBI" id="CHEBI:57318"/>
        <dbReference type="ChEBI" id="CHEBI:57540"/>
        <dbReference type="ChEBI" id="CHEBI:57945"/>
        <dbReference type="ChEBI" id="CHEBI:90726"/>
        <dbReference type="EC" id="1.1.1.35"/>
    </reaction>
</comment>
<dbReference type="Pfam" id="PF00725">
    <property type="entry name" value="3HCDH"/>
    <property type="match status" value="1"/>
</dbReference>
<dbReference type="InterPro" id="IPR050136">
    <property type="entry name" value="FA_oxidation_alpha_subunit"/>
</dbReference>
<evidence type="ECO:0000256" key="7">
    <source>
        <dbReference type="ARBA" id="ARBA00023098"/>
    </source>
</evidence>
<dbReference type="UniPathway" id="UPA00659"/>
<dbReference type="SUPFAM" id="SSF51735">
    <property type="entry name" value="NAD(P)-binding Rossmann-fold domains"/>
    <property type="match status" value="1"/>
</dbReference>
<evidence type="ECO:0000256" key="4">
    <source>
        <dbReference type="ARBA" id="ARBA00022963"/>
    </source>
</evidence>
<evidence type="ECO:0000256" key="1">
    <source>
        <dbReference type="ARBA" id="ARBA00005005"/>
    </source>
</evidence>
<accession>A0A7Y9XYD4</accession>
<dbReference type="Gene3D" id="1.10.1040.50">
    <property type="match status" value="1"/>
</dbReference>
<feature type="domain" description="3-hydroxyacyl-CoA dehydrogenase NAD binding" evidence="12">
    <location>
        <begin position="324"/>
        <end position="497"/>
    </location>
</feature>
<keyword evidence="5 13" id="KW-0560">Oxidoreductase</keyword>
<dbReference type="GO" id="GO:0008692">
    <property type="term" value="F:3-hydroxybutyryl-CoA epimerase activity"/>
    <property type="evidence" value="ECO:0007669"/>
    <property type="project" value="UniProtKB-EC"/>
</dbReference>
<comment type="similarity">
    <text evidence="2">In the central section; belongs to the 3-hydroxyacyl-CoA dehydrogenase family.</text>
</comment>
<dbReference type="Pfam" id="PF00378">
    <property type="entry name" value="ECH_1"/>
    <property type="match status" value="1"/>
</dbReference>
<dbReference type="SUPFAM" id="SSF48179">
    <property type="entry name" value="6-phosphogluconate dehydrogenase C-terminal domain-like"/>
    <property type="match status" value="2"/>
</dbReference>
<dbReference type="AlphaFoldDB" id="A0A7Y9XYD4"/>
<evidence type="ECO:0000259" key="12">
    <source>
        <dbReference type="Pfam" id="PF02737"/>
    </source>
</evidence>
<evidence type="ECO:0000256" key="2">
    <source>
        <dbReference type="ARBA" id="ARBA00007005"/>
    </source>
</evidence>
<keyword evidence="9" id="KW-0511">Multifunctional enzyme</keyword>
<feature type="domain" description="3-hydroxyacyl-CoA dehydrogenase C-terminal" evidence="11">
    <location>
        <begin position="501"/>
        <end position="595"/>
    </location>
</feature>
<dbReference type="InterPro" id="IPR036291">
    <property type="entry name" value="NAD(P)-bd_dom_sf"/>
</dbReference>
<keyword evidence="8 13" id="KW-0456">Lyase</keyword>
<sequence>METATMKTAMEFLGPDPLTGAEGTRGVHWLRREDGDRLWLILDKQGESANTIDEAVLRELDMQLSRIEDEDWRAVILRSAKPSGFCHGADIAMFRDLEGSAELRRLVDEANAVIDRLAALRATTVAVVHGPCLGGGLELALACDRIVARDDATMGLPEVLLGLHPGLGGTARLTHRIQPLEAMKLMLTGRTVKARKAKSLGIADAVVPERNVANAVDAAVAGKLPRKEGGLVGGAMSLKLARKALARQMRGETAKRVPERHYPAPYALIDLWEKHGGSVADMLDAERESFVRLLPQQTTQNLVRVFFLRERLKANGKGRSGVSHVHVVGAGTMGADIGSWCALRGMRVTIEDPDRKSLARAVKSAHKLFDRKLKASADAVAAKDRFVPDTHGLGVRSADLVIEAAPERVDLKRRIYARIEEEARPDAILATNTSSLDMNELAEGLSRPAQFVGIHFFNPVSRLELVEVVRHDGTGDDAFGTAQKFVGDISRLPLPVKASPGFLVNRALMPYLGEALLMLDEGEQPERIDAAAEDFGMPMGPIELADQVGLDICVAVADSLARDLDKPLPPMPQWLRDKVAAGDLGKKTGRGIYEYGSDGKPKKDRVASPPDAAMTDRLVLPMVNTVAAALDEGVVEDADSADAAMIFATGFAPFRGGPMHYARLRGFEETASVLELLEEALGDRFTPAAWWGKAT</sequence>
<dbReference type="Gene3D" id="3.40.50.720">
    <property type="entry name" value="NAD(P)-binding Rossmann-like Domain"/>
    <property type="match status" value="1"/>
</dbReference>
<dbReference type="InterPro" id="IPR008927">
    <property type="entry name" value="6-PGluconate_DH-like_C_sf"/>
</dbReference>
<dbReference type="CDD" id="cd06558">
    <property type="entry name" value="crotonase-like"/>
    <property type="match status" value="1"/>
</dbReference>
<dbReference type="Gene3D" id="3.90.226.10">
    <property type="entry name" value="2-enoyl-CoA Hydratase, Chain A, domain 1"/>
    <property type="match status" value="1"/>
</dbReference>
<dbReference type="PANTHER" id="PTHR43612:SF3">
    <property type="entry name" value="TRIFUNCTIONAL ENZYME SUBUNIT ALPHA, MITOCHONDRIAL"/>
    <property type="match status" value="1"/>
</dbReference>
<keyword evidence="14" id="KW-1185">Reference proteome</keyword>